<dbReference type="AlphaFoldDB" id="A0A365PYL7"/>
<keyword evidence="2" id="KW-0813">Transport</keyword>
<comment type="subcellular location">
    <subcellularLocation>
        <location evidence="1">Cell inner membrane</location>
    </subcellularLocation>
</comment>
<feature type="chain" id="PRO_5016643930" evidence="9">
    <location>
        <begin position="28"/>
        <end position="115"/>
    </location>
</feature>
<evidence type="ECO:0000256" key="1">
    <source>
        <dbReference type="ARBA" id="ARBA00004533"/>
    </source>
</evidence>
<dbReference type="InterPro" id="IPR024961">
    <property type="entry name" value="T2SS_GspC_N"/>
</dbReference>
<keyword evidence="9" id="KW-0732">Signal</keyword>
<feature type="domain" description="Type II secretion system protein GspC N-terminal" evidence="10">
    <location>
        <begin position="17"/>
        <end position="103"/>
    </location>
</feature>
<organism evidence="11 12">
    <name type="scientific">Stutzerimonas zhaodongensis</name>
    <dbReference type="NCBI Taxonomy" id="1176257"/>
    <lineage>
        <taxon>Bacteria</taxon>
        <taxon>Pseudomonadati</taxon>
        <taxon>Pseudomonadota</taxon>
        <taxon>Gammaproteobacteria</taxon>
        <taxon>Pseudomonadales</taxon>
        <taxon>Pseudomonadaceae</taxon>
        <taxon>Stutzerimonas</taxon>
    </lineage>
</organism>
<dbReference type="GO" id="GO:0005886">
    <property type="term" value="C:plasma membrane"/>
    <property type="evidence" value="ECO:0007669"/>
    <property type="project" value="UniProtKB-SubCell"/>
</dbReference>
<dbReference type="Gene3D" id="2.30.30.830">
    <property type="match status" value="1"/>
</dbReference>
<dbReference type="Pfam" id="PF11356">
    <property type="entry name" value="T2SSC"/>
    <property type="match status" value="1"/>
</dbReference>
<dbReference type="EMBL" id="QNTV01000002">
    <property type="protein sequence ID" value="RBA60958.1"/>
    <property type="molecule type" value="Genomic_DNA"/>
</dbReference>
<evidence type="ECO:0000256" key="5">
    <source>
        <dbReference type="ARBA" id="ARBA00022692"/>
    </source>
</evidence>
<dbReference type="GO" id="GO:0015031">
    <property type="term" value="P:protein transport"/>
    <property type="evidence" value="ECO:0007669"/>
    <property type="project" value="UniProtKB-KW"/>
</dbReference>
<evidence type="ECO:0000256" key="2">
    <source>
        <dbReference type="ARBA" id="ARBA00022448"/>
    </source>
</evidence>
<keyword evidence="6" id="KW-0653">Protein transport</keyword>
<proteinExistence type="predicted"/>
<keyword evidence="8" id="KW-0472">Membrane</keyword>
<evidence type="ECO:0000256" key="6">
    <source>
        <dbReference type="ARBA" id="ARBA00022927"/>
    </source>
</evidence>
<feature type="signal peptide" evidence="9">
    <location>
        <begin position="1"/>
        <end position="27"/>
    </location>
</feature>
<evidence type="ECO:0000256" key="3">
    <source>
        <dbReference type="ARBA" id="ARBA00022475"/>
    </source>
</evidence>
<keyword evidence="4" id="KW-0997">Cell inner membrane</keyword>
<keyword evidence="3" id="KW-1003">Cell membrane</keyword>
<evidence type="ECO:0000256" key="9">
    <source>
        <dbReference type="SAM" id="SignalP"/>
    </source>
</evidence>
<reference evidence="11 12" key="1">
    <citation type="submission" date="2018-06" db="EMBL/GenBank/DDBJ databases">
        <title>Whole genome sequencing of four bacterial strains from South Shetland trench revealing bio-synthetic gene clusters.</title>
        <authorList>
            <person name="Abdel-Mageed W.M."/>
            <person name="Lehri B."/>
            <person name="Jarmusch S.A."/>
            <person name="Miranda K."/>
            <person name="Goodfellow M."/>
            <person name="Jaspars M."/>
            <person name="Karlyshev A.V."/>
        </authorList>
    </citation>
    <scope>NUCLEOTIDE SEQUENCE [LARGE SCALE GENOMIC DNA]</scope>
    <source>
        <strain evidence="11 12">SST2</strain>
    </source>
</reference>
<evidence type="ECO:0000256" key="4">
    <source>
        <dbReference type="ARBA" id="ARBA00022519"/>
    </source>
</evidence>
<name>A0A365PYL7_9GAMM</name>
<keyword evidence="7" id="KW-1133">Transmembrane helix</keyword>
<evidence type="ECO:0000313" key="11">
    <source>
        <dbReference type="EMBL" id="RBA60958.1"/>
    </source>
</evidence>
<protein>
    <submittedName>
        <fullName evidence="11">Type II secretory pathway component</fullName>
    </submittedName>
</protein>
<sequence>MRGGLVFRTAVKLLCLASLFGAAPVVALDPTQPPAGRAAGDAPVDAAASLHLQAILRGPGRASAVINGNSLQVGDRVGDARILAIHRHAVVIDRQGQQQELHLSAPIIQTSRTQP</sequence>
<evidence type="ECO:0000259" key="10">
    <source>
        <dbReference type="Pfam" id="PF11356"/>
    </source>
</evidence>
<dbReference type="Proteomes" id="UP000252554">
    <property type="component" value="Unassembled WGS sequence"/>
</dbReference>
<evidence type="ECO:0000256" key="7">
    <source>
        <dbReference type="ARBA" id="ARBA00022989"/>
    </source>
</evidence>
<keyword evidence="5" id="KW-0812">Transmembrane</keyword>
<comment type="caution">
    <text evidence="11">The sequence shown here is derived from an EMBL/GenBank/DDBJ whole genome shotgun (WGS) entry which is preliminary data.</text>
</comment>
<evidence type="ECO:0000256" key="8">
    <source>
        <dbReference type="ARBA" id="ARBA00023136"/>
    </source>
</evidence>
<gene>
    <name evidence="11" type="ORF">DQ403_03810</name>
</gene>
<evidence type="ECO:0000313" key="12">
    <source>
        <dbReference type="Proteomes" id="UP000252554"/>
    </source>
</evidence>
<accession>A0A365PYL7</accession>